<evidence type="ECO:0000313" key="2">
    <source>
        <dbReference type="EMBL" id="QEU90117.1"/>
    </source>
</evidence>
<keyword evidence="1" id="KW-0472">Membrane</keyword>
<keyword evidence="1" id="KW-1133">Transmembrane helix</keyword>
<protein>
    <submittedName>
        <fullName evidence="2">Uncharacterized protein</fullName>
    </submittedName>
</protein>
<dbReference type="KEGG" id="ska:CP970_03615"/>
<organism evidence="2 3">
    <name type="scientific">Streptomyces kanamyceticus</name>
    <dbReference type="NCBI Taxonomy" id="1967"/>
    <lineage>
        <taxon>Bacteria</taxon>
        <taxon>Bacillati</taxon>
        <taxon>Actinomycetota</taxon>
        <taxon>Actinomycetes</taxon>
        <taxon>Kitasatosporales</taxon>
        <taxon>Streptomycetaceae</taxon>
        <taxon>Streptomyces</taxon>
    </lineage>
</organism>
<dbReference type="EMBL" id="CP023699">
    <property type="protein sequence ID" value="QEU90117.1"/>
    <property type="molecule type" value="Genomic_DNA"/>
</dbReference>
<dbReference type="AlphaFoldDB" id="A0A5J6G5B0"/>
<reference evidence="2 3" key="1">
    <citation type="submission" date="2017-09" db="EMBL/GenBank/DDBJ databases">
        <authorList>
            <person name="Lee N."/>
            <person name="Cho B.-K."/>
        </authorList>
    </citation>
    <scope>NUCLEOTIDE SEQUENCE [LARGE SCALE GENOMIC DNA]</scope>
    <source>
        <strain evidence="2 3">ATCC 12853</strain>
    </source>
</reference>
<evidence type="ECO:0000313" key="3">
    <source>
        <dbReference type="Proteomes" id="UP000325529"/>
    </source>
</evidence>
<dbReference type="OrthoDB" id="5190748at2"/>
<dbReference type="PANTHER" id="PTHR42305:SF1">
    <property type="entry name" value="MEMBRANE PROTEIN RV1733C-RELATED"/>
    <property type="match status" value="1"/>
</dbReference>
<dbReference type="Proteomes" id="UP000325529">
    <property type="component" value="Chromosome"/>
</dbReference>
<keyword evidence="1" id="KW-0812">Transmembrane</keyword>
<proteinExistence type="predicted"/>
<dbReference type="PANTHER" id="PTHR42305">
    <property type="entry name" value="MEMBRANE PROTEIN RV1733C-RELATED"/>
    <property type="match status" value="1"/>
</dbReference>
<dbReference type="RefSeq" id="WP_055544413.1">
    <property type="nucleotide sequence ID" value="NZ_CP023699.1"/>
</dbReference>
<sequence length="197" mass="21507">MSASTQPRFRPVAWRWRRNPLRRRSDVVEAWTRLSLGVVALCVAPLTGAFAGLSTYDTTHAEAQRQRAENHVVSATLAEDAPAVSGVDSRTRYPVTVRWTDRGGTAHKATARVTAGAEAGSRTDVWLDAHGRVTAAPMAEDVQWGTAIGVGGAATLVVWVFTGGVRIAVRGVAHRRRMAEWERAWARTEPRWTGSQP</sequence>
<dbReference type="InterPro" id="IPR039708">
    <property type="entry name" value="MT1774/Rv1733c-like"/>
</dbReference>
<accession>A0A5J6G5B0</accession>
<feature type="transmembrane region" description="Helical" evidence="1">
    <location>
        <begin position="147"/>
        <end position="169"/>
    </location>
</feature>
<name>A0A5J6G5B0_STRKN</name>
<evidence type="ECO:0000256" key="1">
    <source>
        <dbReference type="SAM" id="Phobius"/>
    </source>
</evidence>
<keyword evidence="3" id="KW-1185">Reference proteome</keyword>
<gene>
    <name evidence="2" type="ORF">CP970_03615</name>
</gene>